<accession>A0A2Z4Y711</accession>
<dbReference type="InterPro" id="IPR003154">
    <property type="entry name" value="S1/P1nuclease"/>
</dbReference>
<evidence type="ECO:0000256" key="5">
    <source>
        <dbReference type="ARBA" id="ARBA00023157"/>
    </source>
</evidence>
<dbReference type="GO" id="GO:0003676">
    <property type="term" value="F:nucleic acid binding"/>
    <property type="evidence" value="ECO:0007669"/>
    <property type="project" value="InterPro"/>
</dbReference>
<proteinExistence type="predicted"/>
<keyword evidence="6" id="KW-0325">Glycoprotein</keyword>
<keyword evidence="4" id="KW-0378">Hydrolase</keyword>
<keyword evidence="1" id="KW-0540">Nuclease</keyword>
<dbReference type="GO" id="GO:0016788">
    <property type="term" value="F:hydrolase activity, acting on ester bonds"/>
    <property type="evidence" value="ECO:0007669"/>
    <property type="project" value="InterPro"/>
</dbReference>
<dbReference type="KEGG" id="schv:BRCON_2223"/>
<dbReference type="PANTHER" id="PTHR33146:SF26">
    <property type="entry name" value="ENDONUCLEASE 4"/>
    <property type="match status" value="1"/>
</dbReference>
<name>A0A2Z4Y711_SUMC1</name>
<dbReference type="SUPFAM" id="SSF48537">
    <property type="entry name" value="Phospholipase C/P1 nuclease"/>
    <property type="match status" value="1"/>
</dbReference>
<evidence type="ECO:0000256" key="8">
    <source>
        <dbReference type="SAM" id="Phobius"/>
    </source>
</evidence>
<sequence>MPKPRIDSSTDSPTRTGLTRISPFGGIEKRLAAVRFLLQMAQIDLQKAKIMNTKLRFSTRLLVGILTILYSPLVFGFAAEGHRLVALIAEEHLTTKTRQKVEELLAPATMADVSSWADEERSRDRSTSTWHYIDYNIVDGRVKEGTATHGTILDAISSQSEILRSSSDRAQRERALKFLIHFLADLHQPLHCADNDDAGGNRVDVVVDGRPSRLHRAWDYNVPAHMLRTRYTSVTLEQAAHAISQRFAAQANEFQKGTPEAWSRESWQIARTVVYNFDRPTSGPVELTSTYMDQGAETIEVQFAKAGYRLAAILNSILDPPAQPAQVRSKAVGAPAEAQKDRHSATERRRPASAAGAAK</sequence>
<evidence type="ECO:0000256" key="6">
    <source>
        <dbReference type="ARBA" id="ARBA00023180"/>
    </source>
</evidence>
<keyword evidence="8" id="KW-0812">Transmembrane</keyword>
<dbReference type="GO" id="GO:0006308">
    <property type="term" value="P:DNA catabolic process"/>
    <property type="evidence" value="ECO:0007669"/>
    <property type="project" value="InterPro"/>
</dbReference>
<dbReference type="AlphaFoldDB" id="A0A2Z4Y711"/>
<dbReference type="Pfam" id="PF02265">
    <property type="entry name" value="S1-P1_nuclease"/>
    <property type="match status" value="1"/>
</dbReference>
<evidence type="ECO:0000256" key="3">
    <source>
        <dbReference type="ARBA" id="ARBA00022759"/>
    </source>
</evidence>
<dbReference type="InterPro" id="IPR008947">
    <property type="entry name" value="PLipase_C/P1_nuclease_dom_sf"/>
</dbReference>
<feature type="compositionally biased region" description="Basic and acidic residues" evidence="7">
    <location>
        <begin position="338"/>
        <end position="350"/>
    </location>
</feature>
<feature type="region of interest" description="Disordered" evidence="7">
    <location>
        <begin position="324"/>
        <end position="359"/>
    </location>
</feature>
<reference evidence="9 10" key="1">
    <citation type="submission" date="2018-05" db="EMBL/GenBank/DDBJ databases">
        <title>A metagenomic window into the 2 km-deep terrestrial subsurface aquifer revealed taxonomically and functionally diverse microbial community comprising novel uncultured bacterial lineages.</title>
        <authorList>
            <person name="Kadnikov V.V."/>
            <person name="Mardanov A.V."/>
            <person name="Beletsky A.V."/>
            <person name="Banks D."/>
            <person name="Pimenov N.V."/>
            <person name="Frank Y.A."/>
            <person name="Karnachuk O.V."/>
            <person name="Ravin N.V."/>
        </authorList>
    </citation>
    <scope>NUCLEOTIDE SEQUENCE [LARGE SCALE GENOMIC DNA]</scope>
    <source>
        <strain evidence="9">BY</strain>
    </source>
</reference>
<keyword evidence="2" id="KW-0479">Metal-binding</keyword>
<dbReference type="Gene3D" id="1.10.575.10">
    <property type="entry name" value="P1 Nuclease"/>
    <property type="match status" value="1"/>
</dbReference>
<dbReference type="CDD" id="cd11010">
    <property type="entry name" value="S1-P1_nuclease"/>
    <property type="match status" value="1"/>
</dbReference>
<evidence type="ECO:0000256" key="2">
    <source>
        <dbReference type="ARBA" id="ARBA00022723"/>
    </source>
</evidence>
<keyword evidence="5" id="KW-1015">Disulfide bond</keyword>
<organism evidence="9 10">
    <name type="scientific">Sumerlaea chitinivorans</name>
    <dbReference type="NCBI Taxonomy" id="2250252"/>
    <lineage>
        <taxon>Bacteria</taxon>
        <taxon>Candidatus Sumerlaeota</taxon>
        <taxon>Candidatus Sumerlaeia</taxon>
        <taxon>Candidatus Sumerlaeales</taxon>
        <taxon>Candidatus Sumerlaeaceae</taxon>
        <taxon>Candidatus Sumerlaea</taxon>
    </lineage>
</organism>
<feature type="transmembrane region" description="Helical" evidence="8">
    <location>
        <begin position="61"/>
        <end position="79"/>
    </location>
</feature>
<keyword evidence="3 9" id="KW-0255">Endonuclease</keyword>
<evidence type="ECO:0000313" key="10">
    <source>
        <dbReference type="Proteomes" id="UP000262583"/>
    </source>
</evidence>
<keyword evidence="8" id="KW-0472">Membrane</keyword>
<evidence type="ECO:0000256" key="1">
    <source>
        <dbReference type="ARBA" id="ARBA00022722"/>
    </source>
</evidence>
<dbReference type="Proteomes" id="UP000262583">
    <property type="component" value="Chromosome"/>
</dbReference>
<evidence type="ECO:0000256" key="7">
    <source>
        <dbReference type="SAM" id="MobiDB-lite"/>
    </source>
</evidence>
<protein>
    <submittedName>
        <fullName evidence="9">Endonuclease</fullName>
    </submittedName>
</protein>
<keyword evidence="8" id="KW-1133">Transmembrane helix</keyword>
<evidence type="ECO:0000313" key="9">
    <source>
        <dbReference type="EMBL" id="AXA37000.1"/>
    </source>
</evidence>
<dbReference type="GO" id="GO:0004519">
    <property type="term" value="F:endonuclease activity"/>
    <property type="evidence" value="ECO:0007669"/>
    <property type="project" value="UniProtKB-KW"/>
</dbReference>
<dbReference type="EMBL" id="CP030759">
    <property type="protein sequence ID" value="AXA37000.1"/>
    <property type="molecule type" value="Genomic_DNA"/>
</dbReference>
<dbReference type="GO" id="GO:0046872">
    <property type="term" value="F:metal ion binding"/>
    <property type="evidence" value="ECO:0007669"/>
    <property type="project" value="UniProtKB-KW"/>
</dbReference>
<evidence type="ECO:0000256" key="4">
    <source>
        <dbReference type="ARBA" id="ARBA00022801"/>
    </source>
</evidence>
<dbReference type="PANTHER" id="PTHR33146">
    <property type="entry name" value="ENDONUCLEASE 4"/>
    <property type="match status" value="1"/>
</dbReference>
<gene>
    <name evidence="9" type="ORF">BRCON_2223</name>
</gene>